<dbReference type="PANTHER" id="PTHR43818:SF5">
    <property type="entry name" value="OXIDOREDUCTASE FAMILY PROTEIN"/>
    <property type="match status" value="1"/>
</dbReference>
<feature type="domain" description="Gfo/Idh/MocA-like oxidoreductase N-terminal" evidence="1">
    <location>
        <begin position="37"/>
        <end position="160"/>
    </location>
</feature>
<dbReference type="InterPro" id="IPR055170">
    <property type="entry name" value="GFO_IDH_MocA-like_dom"/>
</dbReference>
<dbReference type="SUPFAM" id="SSF51735">
    <property type="entry name" value="NAD(P)-binding Rossmann-fold domains"/>
    <property type="match status" value="1"/>
</dbReference>
<name>A0AAE3ME65_9BACT</name>
<organism evidence="3 4">
    <name type="scientific">Plebeiibacterium marinum</name>
    <dbReference type="NCBI Taxonomy" id="2992111"/>
    <lineage>
        <taxon>Bacteria</taxon>
        <taxon>Pseudomonadati</taxon>
        <taxon>Bacteroidota</taxon>
        <taxon>Bacteroidia</taxon>
        <taxon>Marinilabiliales</taxon>
        <taxon>Marinilabiliaceae</taxon>
        <taxon>Plebeiibacterium</taxon>
    </lineage>
</organism>
<proteinExistence type="predicted"/>
<dbReference type="InterPro" id="IPR000683">
    <property type="entry name" value="Gfo/Idh/MocA-like_OxRdtase_N"/>
</dbReference>
<reference evidence="3" key="1">
    <citation type="submission" date="2022-10" db="EMBL/GenBank/DDBJ databases">
        <authorList>
            <person name="Yu W.X."/>
        </authorList>
    </citation>
    <scope>NUCLEOTIDE SEQUENCE</scope>
    <source>
        <strain evidence="3">D04</strain>
    </source>
</reference>
<dbReference type="Pfam" id="PF22725">
    <property type="entry name" value="GFO_IDH_MocA_C3"/>
    <property type="match status" value="1"/>
</dbReference>
<dbReference type="SUPFAM" id="SSF55347">
    <property type="entry name" value="Glyceraldehyde-3-phosphate dehydrogenase-like, C-terminal domain"/>
    <property type="match status" value="1"/>
</dbReference>
<evidence type="ECO:0000313" key="4">
    <source>
        <dbReference type="Proteomes" id="UP001207408"/>
    </source>
</evidence>
<dbReference type="InterPro" id="IPR036291">
    <property type="entry name" value="NAD(P)-bd_dom_sf"/>
</dbReference>
<comment type="caution">
    <text evidence="3">The sequence shown here is derived from an EMBL/GenBank/DDBJ whole genome shotgun (WGS) entry which is preliminary data.</text>
</comment>
<sequence>MVTRRNFIRNIAVGTAGVSLLSSTKSYGAILGANSSVNIAILGTGGRSYALAQAVAKVKNARISYICDVDSNNLNKFKTYCKDNIGYTPELEKDFRKILENKDVDAVIIATPEHWHAPMAIMAMQAGKHVYVEKPCSHNLYENEMIVLAQKKYKRVVQMGNQQRSSVSSALAIKEIKEGIIGDVYAAKAFYANARRPIGKGKIINVPDFLDWDLWQGPAPREDYRDNIHPYNWHWFRTWGTGEIHNNGTHEIDICRWALGVDYPTRVVSTGGRLHHKGDDWEWFDTQTASYEFAGGKTITWEGRSCNAYKPSGGRGVTIFGTKGTILLDRSKYELFDLDGNNIKQDLEEDQGTSNNTSDTRGFDGLTVTHMRNFVSAIRDNAKLNAPIDNAAISTHLCHLGNMAQDLKESLIIDPKTGKVVNNKKATSMWKREYEKGWEIKL</sequence>
<accession>A0AAE3ME65</accession>
<dbReference type="Gene3D" id="3.40.50.720">
    <property type="entry name" value="NAD(P)-binding Rossmann-like Domain"/>
    <property type="match status" value="1"/>
</dbReference>
<evidence type="ECO:0000259" key="1">
    <source>
        <dbReference type="Pfam" id="PF01408"/>
    </source>
</evidence>
<keyword evidence="4" id="KW-1185">Reference proteome</keyword>
<dbReference type="GO" id="GO:0000166">
    <property type="term" value="F:nucleotide binding"/>
    <property type="evidence" value="ECO:0007669"/>
    <property type="project" value="InterPro"/>
</dbReference>
<dbReference type="RefSeq" id="WP_301199530.1">
    <property type="nucleotide sequence ID" value="NZ_JAPDPI010000020.1"/>
</dbReference>
<gene>
    <name evidence="3" type="ORF">OM074_11025</name>
</gene>
<feature type="domain" description="GFO/IDH/MocA-like oxidoreductase" evidence="2">
    <location>
        <begin position="222"/>
        <end position="326"/>
    </location>
</feature>
<dbReference type="Gene3D" id="3.30.360.10">
    <property type="entry name" value="Dihydrodipicolinate Reductase, domain 2"/>
    <property type="match status" value="1"/>
</dbReference>
<protein>
    <submittedName>
        <fullName evidence="3">Gfo/Idh/MocA family oxidoreductase</fullName>
    </submittedName>
</protein>
<dbReference type="Proteomes" id="UP001207408">
    <property type="component" value="Unassembled WGS sequence"/>
</dbReference>
<dbReference type="InterPro" id="IPR050463">
    <property type="entry name" value="Gfo/Idh/MocA_oxidrdct_glycsds"/>
</dbReference>
<dbReference type="EMBL" id="JAPDPI010000020">
    <property type="protein sequence ID" value="MCW3806158.1"/>
    <property type="molecule type" value="Genomic_DNA"/>
</dbReference>
<dbReference type="PANTHER" id="PTHR43818">
    <property type="entry name" value="BCDNA.GH03377"/>
    <property type="match status" value="1"/>
</dbReference>
<dbReference type="Pfam" id="PF01408">
    <property type="entry name" value="GFO_IDH_MocA"/>
    <property type="match status" value="1"/>
</dbReference>
<evidence type="ECO:0000259" key="2">
    <source>
        <dbReference type="Pfam" id="PF22725"/>
    </source>
</evidence>
<evidence type="ECO:0000313" key="3">
    <source>
        <dbReference type="EMBL" id="MCW3806158.1"/>
    </source>
</evidence>
<dbReference type="AlphaFoldDB" id="A0AAE3ME65"/>